<evidence type="ECO:0000313" key="3">
    <source>
        <dbReference type="Proteomes" id="UP000627984"/>
    </source>
</evidence>
<gene>
    <name evidence="2" type="ORF">GCM10010126_13630</name>
</gene>
<name>A0AA37BDU8_9ACTN</name>
<dbReference type="Pfam" id="PF01814">
    <property type="entry name" value="Hemerythrin"/>
    <property type="match status" value="1"/>
</dbReference>
<reference evidence="2" key="1">
    <citation type="journal article" date="2014" name="Int. J. Syst. Evol. Microbiol.">
        <title>Complete genome sequence of Corynebacterium casei LMG S-19264T (=DSM 44701T), isolated from a smear-ripened cheese.</title>
        <authorList>
            <consortium name="US DOE Joint Genome Institute (JGI-PGF)"/>
            <person name="Walter F."/>
            <person name="Albersmeier A."/>
            <person name="Kalinowski J."/>
            <person name="Ruckert C."/>
        </authorList>
    </citation>
    <scope>NUCLEOTIDE SEQUENCE</scope>
    <source>
        <strain evidence="2">JCM 3093</strain>
    </source>
</reference>
<feature type="domain" description="Hemerythrin-like" evidence="1">
    <location>
        <begin position="14"/>
        <end position="126"/>
    </location>
</feature>
<dbReference type="AlphaFoldDB" id="A0AA37BDU8"/>
<evidence type="ECO:0000259" key="1">
    <source>
        <dbReference type="Pfam" id="PF01814"/>
    </source>
</evidence>
<dbReference type="Proteomes" id="UP000627984">
    <property type="component" value="Unassembled WGS sequence"/>
</dbReference>
<sequence>MCNYCGCRDFPLIGRLSQEHWEIGETAGALRRAINESRYGDAGTLLDELLAQLLPHTATEESGLFAELREEGSLAEEVERLCAEHDDIHGVFGGIDRQDPDWPAVLEAIGKLHHHIDHEEHGLFPASIIMLPISAWDRITPEQPVGG</sequence>
<proteinExistence type="predicted"/>
<dbReference type="InterPro" id="IPR012312">
    <property type="entry name" value="Hemerythrin-like"/>
</dbReference>
<protein>
    <recommendedName>
        <fullName evidence="1">Hemerythrin-like domain-containing protein</fullName>
    </recommendedName>
</protein>
<evidence type="ECO:0000313" key="2">
    <source>
        <dbReference type="EMBL" id="GGK55342.1"/>
    </source>
</evidence>
<comment type="caution">
    <text evidence="2">The sequence shown here is derived from an EMBL/GenBank/DDBJ whole genome shotgun (WGS) entry which is preliminary data.</text>
</comment>
<reference evidence="2" key="2">
    <citation type="submission" date="2022-09" db="EMBL/GenBank/DDBJ databases">
        <authorList>
            <person name="Sun Q."/>
            <person name="Ohkuma M."/>
        </authorList>
    </citation>
    <scope>NUCLEOTIDE SEQUENCE</scope>
    <source>
        <strain evidence="2">JCM 3093</strain>
    </source>
</reference>
<organism evidence="2 3">
    <name type="scientific">Planomonospora parontospora</name>
    <dbReference type="NCBI Taxonomy" id="58119"/>
    <lineage>
        <taxon>Bacteria</taxon>
        <taxon>Bacillati</taxon>
        <taxon>Actinomycetota</taxon>
        <taxon>Actinomycetes</taxon>
        <taxon>Streptosporangiales</taxon>
        <taxon>Streptosporangiaceae</taxon>
        <taxon>Planomonospora</taxon>
    </lineage>
</organism>
<accession>A0AA37BDU8</accession>
<dbReference type="Gene3D" id="1.20.120.520">
    <property type="entry name" value="nmb1532 protein domain like"/>
    <property type="match status" value="1"/>
</dbReference>
<dbReference type="EMBL" id="BMQD01000003">
    <property type="protein sequence ID" value="GGK55342.1"/>
    <property type="molecule type" value="Genomic_DNA"/>
</dbReference>
<dbReference type="RefSeq" id="WP_191893962.1">
    <property type="nucleotide sequence ID" value="NZ_BMQD01000003.1"/>
</dbReference>